<evidence type="ECO:0000313" key="3">
    <source>
        <dbReference type="Proteomes" id="UP001566132"/>
    </source>
</evidence>
<gene>
    <name evidence="2" type="ORF">ABEB36_013370</name>
</gene>
<accession>A0ABD1EC59</accession>
<organism evidence="2 3">
    <name type="scientific">Hypothenemus hampei</name>
    <name type="common">Coffee berry borer</name>
    <dbReference type="NCBI Taxonomy" id="57062"/>
    <lineage>
        <taxon>Eukaryota</taxon>
        <taxon>Metazoa</taxon>
        <taxon>Ecdysozoa</taxon>
        <taxon>Arthropoda</taxon>
        <taxon>Hexapoda</taxon>
        <taxon>Insecta</taxon>
        <taxon>Pterygota</taxon>
        <taxon>Neoptera</taxon>
        <taxon>Endopterygota</taxon>
        <taxon>Coleoptera</taxon>
        <taxon>Polyphaga</taxon>
        <taxon>Cucujiformia</taxon>
        <taxon>Curculionidae</taxon>
        <taxon>Scolytinae</taxon>
        <taxon>Hypothenemus</taxon>
    </lineage>
</organism>
<protein>
    <submittedName>
        <fullName evidence="2">Uncharacterized protein</fullName>
    </submittedName>
</protein>
<feature type="compositionally biased region" description="Basic and acidic residues" evidence="1">
    <location>
        <begin position="41"/>
        <end position="53"/>
    </location>
</feature>
<keyword evidence="3" id="KW-1185">Reference proteome</keyword>
<feature type="compositionally biased region" description="Polar residues" evidence="1">
    <location>
        <begin position="24"/>
        <end position="40"/>
    </location>
</feature>
<evidence type="ECO:0000313" key="2">
    <source>
        <dbReference type="EMBL" id="KAL1490721.1"/>
    </source>
</evidence>
<proteinExistence type="predicted"/>
<reference evidence="2 3" key="1">
    <citation type="submission" date="2024-05" db="EMBL/GenBank/DDBJ databases">
        <title>Genetic variation in Jamaican populations of the coffee berry borer (Hypothenemus hampei).</title>
        <authorList>
            <person name="Errbii M."/>
            <person name="Myrie A."/>
        </authorList>
    </citation>
    <scope>NUCLEOTIDE SEQUENCE [LARGE SCALE GENOMIC DNA]</scope>
    <source>
        <strain evidence="2">JA-Hopewell-2020-01-JO</strain>
        <tissue evidence="2">Whole body</tissue>
    </source>
</reference>
<sequence>MISTKKKKSQSNLNRWIGKDESELQSNKPNISIKRQVNKQTSKEKSISTKSDRGSSSQVQSKKPLRNVISTINSTKVSHNKRKLSDVNSNMVENPFTASKKRSNEKVTKNPKVKCDVSNSDDLPLFRKKLKIHERSESFKKYGVKVPSIDEILDEKNKLVDYKKKVEEALLIEEPSFSVAFTPKKTPKEPLLDCKNLSLPEITTYFTNNISYLSDIIKGIQDSDRHRLYYNKNNETKRSSMKDLTINTSTIVFTFDQLDHILNLMRDEFDPKGTNTQYFFQVLLPELCLKIFMKEHKMTKSRAIKYLDQRPVE</sequence>
<comment type="caution">
    <text evidence="2">The sequence shown here is derived from an EMBL/GenBank/DDBJ whole genome shotgun (WGS) entry which is preliminary data.</text>
</comment>
<evidence type="ECO:0000256" key="1">
    <source>
        <dbReference type="SAM" id="MobiDB-lite"/>
    </source>
</evidence>
<dbReference type="Proteomes" id="UP001566132">
    <property type="component" value="Unassembled WGS sequence"/>
</dbReference>
<dbReference type="AlphaFoldDB" id="A0ABD1EC59"/>
<feature type="region of interest" description="Disordered" evidence="1">
    <location>
        <begin position="1"/>
        <end position="69"/>
    </location>
</feature>
<dbReference type="EMBL" id="JBDJPC010000010">
    <property type="protein sequence ID" value="KAL1490721.1"/>
    <property type="molecule type" value="Genomic_DNA"/>
</dbReference>
<name>A0ABD1EC59_HYPHA</name>